<keyword evidence="1" id="KW-0689">Ribosomal protein</keyword>
<protein>
    <recommendedName>
        <fullName evidence="4">50S ribosomal protein L23</fullName>
    </recommendedName>
</protein>
<organism evidence="3">
    <name type="scientific">marine metagenome</name>
    <dbReference type="NCBI Taxonomy" id="408172"/>
    <lineage>
        <taxon>unclassified sequences</taxon>
        <taxon>metagenomes</taxon>
        <taxon>ecological metagenomes</taxon>
    </lineage>
</organism>
<sequence>EKTAKKPEIKEAIKVLYNQNVIDVNTARTIYGKKAFAQFKTVDDARDLASKLGVL</sequence>
<evidence type="ECO:0000256" key="1">
    <source>
        <dbReference type="ARBA" id="ARBA00022980"/>
    </source>
</evidence>
<dbReference type="SUPFAM" id="SSF54189">
    <property type="entry name" value="Ribosomal proteins S24e, L23 and L15e"/>
    <property type="match status" value="1"/>
</dbReference>
<dbReference type="GO" id="GO:0005840">
    <property type="term" value="C:ribosome"/>
    <property type="evidence" value="ECO:0007669"/>
    <property type="project" value="UniProtKB-KW"/>
</dbReference>
<accession>A0A383B4N2</accession>
<gene>
    <name evidence="3" type="ORF">METZ01_LOCUS467647</name>
</gene>
<evidence type="ECO:0008006" key="4">
    <source>
        <dbReference type="Google" id="ProtNLM"/>
    </source>
</evidence>
<dbReference type="GO" id="GO:0003735">
    <property type="term" value="F:structural constituent of ribosome"/>
    <property type="evidence" value="ECO:0007669"/>
    <property type="project" value="InterPro"/>
</dbReference>
<proteinExistence type="predicted"/>
<evidence type="ECO:0000256" key="2">
    <source>
        <dbReference type="ARBA" id="ARBA00023274"/>
    </source>
</evidence>
<reference evidence="3" key="1">
    <citation type="submission" date="2018-05" db="EMBL/GenBank/DDBJ databases">
        <authorList>
            <person name="Lanie J.A."/>
            <person name="Ng W.-L."/>
            <person name="Kazmierczak K.M."/>
            <person name="Andrzejewski T.M."/>
            <person name="Davidsen T.M."/>
            <person name="Wayne K.J."/>
            <person name="Tettelin H."/>
            <person name="Glass J.I."/>
            <person name="Rusch D."/>
            <person name="Podicherti R."/>
            <person name="Tsui H.-C.T."/>
            <person name="Winkler M.E."/>
        </authorList>
    </citation>
    <scope>NUCLEOTIDE SEQUENCE</scope>
</reference>
<dbReference type="Gene3D" id="3.30.70.330">
    <property type="match status" value="1"/>
</dbReference>
<dbReference type="EMBL" id="UINC01197353">
    <property type="protein sequence ID" value="SVE14793.1"/>
    <property type="molecule type" value="Genomic_DNA"/>
</dbReference>
<feature type="non-terminal residue" evidence="3">
    <location>
        <position position="1"/>
    </location>
</feature>
<dbReference type="AlphaFoldDB" id="A0A383B4N2"/>
<dbReference type="InterPro" id="IPR012678">
    <property type="entry name" value="Ribosomal_uL23/eL15/eS24_sf"/>
</dbReference>
<keyword evidence="2" id="KW-0687">Ribonucleoprotein</keyword>
<name>A0A383B4N2_9ZZZZ</name>
<dbReference type="InterPro" id="IPR012677">
    <property type="entry name" value="Nucleotide-bd_a/b_plait_sf"/>
</dbReference>
<evidence type="ECO:0000313" key="3">
    <source>
        <dbReference type="EMBL" id="SVE14793.1"/>
    </source>
</evidence>
<dbReference type="GO" id="GO:0006412">
    <property type="term" value="P:translation"/>
    <property type="evidence" value="ECO:0007669"/>
    <property type="project" value="InterPro"/>
</dbReference>
<dbReference type="GO" id="GO:1990904">
    <property type="term" value="C:ribonucleoprotein complex"/>
    <property type="evidence" value="ECO:0007669"/>
    <property type="project" value="UniProtKB-KW"/>
</dbReference>